<evidence type="ECO:0000313" key="2">
    <source>
        <dbReference type="EMBL" id="KAF1833946.1"/>
    </source>
</evidence>
<evidence type="ECO:0000256" key="1">
    <source>
        <dbReference type="SAM" id="MobiDB-lite"/>
    </source>
</evidence>
<dbReference type="Proteomes" id="UP000800040">
    <property type="component" value="Unassembled WGS sequence"/>
</dbReference>
<name>A0A6A5KE63_9PLEO</name>
<organism evidence="2 3">
    <name type="scientific">Decorospora gaudefroyi</name>
    <dbReference type="NCBI Taxonomy" id="184978"/>
    <lineage>
        <taxon>Eukaryota</taxon>
        <taxon>Fungi</taxon>
        <taxon>Dikarya</taxon>
        <taxon>Ascomycota</taxon>
        <taxon>Pezizomycotina</taxon>
        <taxon>Dothideomycetes</taxon>
        <taxon>Pleosporomycetidae</taxon>
        <taxon>Pleosporales</taxon>
        <taxon>Pleosporineae</taxon>
        <taxon>Pleosporaceae</taxon>
        <taxon>Decorospora</taxon>
    </lineage>
</organism>
<protein>
    <submittedName>
        <fullName evidence="2">Uncharacterized protein</fullName>
    </submittedName>
</protein>
<evidence type="ECO:0000313" key="3">
    <source>
        <dbReference type="Proteomes" id="UP000800040"/>
    </source>
</evidence>
<proteinExistence type="predicted"/>
<feature type="region of interest" description="Disordered" evidence="1">
    <location>
        <begin position="40"/>
        <end position="63"/>
    </location>
</feature>
<reference evidence="2" key="1">
    <citation type="submission" date="2020-01" db="EMBL/GenBank/DDBJ databases">
        <authorList>
            <consortium name="DOE Joint Genome Institute"/>
            <person name="Haridas S."/>
            <person name="Albert R."/>
            <person name="Binder M."/>
            <person name="Bloem J."/>
            <person name="Labutti K."/>
            <person name="Salamov A."/>
            <person name="Andreopoulos B."/>
            <person name="Baker S.E."/>
            <person name="Barry K."/>
            <person name="Bills G."/>
            <person name="Bluhm B.H."/>
            <person name="Cannon C."/>
            <person name="Castanera R."/>
            <person name="Culley D.E."/>
            <person name="Daum C."/>
            <person name="Ezra D."/>
            <person name="Gonzalez J.B."/>
            <person name="Henrissat B."/>
            <person name="Kuo A."/>
            <person name="Liang C."/>
            <person name="Lipzen A."/>
            <person name="Lutzoni F."/>
            <person name="Magnuson J."/>
            <person name="Mondo S."/>
            <person name="Nolan M."/>
            <person name="Ohm R."/>
            <person name="Pangilinan J."/>
            <person name="Park H.-J."/>
            <person name="Ramirez L."/>
            <person name="Alfaro M."/>
            <person name="Sun H."/>
            <person name="Tritt A."/>
            <person name="Yoshinaga Y."/>
            <person name="Zwiers L.-H."/>
            <person name="Turgeon B.G."/>
            <person name="Goodwin S.B."/>
            <person name="Spatafora J.W."/>
            <person name="Crous P.W."/>
            <person name="Grigoriev I.V."/>
        </authorList>
    </citation>
    <scope>NUCLEOTIDE SEQUENCE</scope>
    <source>
        <strain evidence="2">P77</strain>
    </source>
</reference>
<dbReference type="EMBL" id="ML975309">
    <property type="protein sequence ID" value="KAF1833946.1"/>
    <property type="molecule type" value="Genomic_DNA"/>
</dbReference>
<accession>A0A6A5KE63</accession>
<feature type="compositionally biased region" description="Low complexity" evidence="1">
    <location>
        <begin position="45"/>
        <end position="55"/>
    </location>
</feature>
<dbReference type="AlphaFoldDB" id="A0A6A5KE63"/>
<keyword evidence="3" id="KW-1185">Reference proteome</keyword>
<sequence length="162" mass="18371">MRCRRCASQCRCRCRCRGRRAAAPSRRPSFACRYRYAKPQPRSPALPLKAARKPPSISPSTPDCASRDRLLRWCRVNASFSAAQIMLRSAPVPGMLHDIYLTHASNHDTTARRFFCMHMWTGAESESGRAMDLEQHHAQQVEHVHPSGRGSWPCSSLHFVVL</sequence>
<gene>
    <name evidence="2" type="ORF">BDW02DRAFT_354417</name>
</gene>